<sequence length="82" mass="8944">MKLDYICMPFVISYCALHLPLLLHRPAAASITFRLHGSKKKLIGRRGIPQELLGQVVLRGLARGLAGSLISLSVSTFTLNLS</sequence>
<name>A0A9R1WUE8_LACSA</name>
<protein>
    <submittedName>
        <fullName evidence="1">Uncharacterized protein</fullName>
    </submittedName>
</protein>
<dbReference type="Proteomes" id="UP000235145">
    <property type="component" value="Unassembled WGS sequence"/>
</dbReference>
<proteinExistence type="predicted"/>
<accession>A0A9R1WUE8</accession>
<gene>
    <name evidence="1" type="ORF">LSAT_V11C800444670</name>
</gene>
<keyword evidence="2" id="KW-1185">Reference proteome</keyword>
<reference evidence="1 2" key="1">
    <citation type="journal article" date="2017" name="Nat. Commun.">
        <title>Genome assembly with in vitro proximity ligation data and whole-genome triplication in lettuce.</title>
        <authorList>
            <person name="Reyes-Chin-Wo S."/>
            <person name="Wang Z."/>
            <person name="Yang X."/>
            <person name="Kozik A."/>
            <person name="Arikit S."/>
            <person name="Song C."/>
            <person name="Xia L."/>
            <person name="Froenicke L."/>
            <person name="Lavelle D.O."/>
            <person name="Truco M.J."/>
            <person name="Xia R."/>
            <person name="Zhu S."/>
            <person name="Xu C."/>
            <person name="Xu H."/>
            <person name="Xu X."/>
            <person name="Cox K."/>
            <person name="Korf I."/>
            <person name="Meyers B.C."/>
            <person name="Michelmore R.W."/>
        </authorList>
    </citation>
    <scope>NUCLEOTIDE SEQUENCE [LARGE SCALE GENOMIC DNA]</scope>
    <source>
        <strain evidence="2">cv. Salinas</strain>
        <tissue evidence="1">Seedlings</tissue>
    </source>
</reference>
<evidence type="ECO:0000313" key="2">
    <source>
        <dbReference type="Proteomes" id="UP000235145"/>
    </source>
</evidence>
<organism evidence="1 2">
    <name type="scientific">Lactuca sativa</name>
    <name type="common">Garden lettuce</name>
    <dbReference type="NCBI Taxonomy" id="4236"/>
    <lineage>
        <taxon>Eukaryota</taxon>
        <taxon>Viridiplantae</taxon>
        <taxon>Streptophyta</taxon>
        <taxon>Embryophyta</taxon>
        <taxon>Tracheophyta</taxon>
        <taxon>Spermatophyta</taxon>
        <taxon>Magnoliopsida</taxon>
        <taxon>eudicotyledons</taxon>
        <taxon>Gunneridae</taxon>
        <taxon>Pentapetalae</taxon>
        <taxon>asterids</taxon>
        <taxon>campanulids</taxon>
        <taxon>Asterales</taxon>
        <taxon>Asteraceae</taxon>
        <taxon>Cichorioideae</taxon>
        <taxon>Cichorieae</taxon>
        <taxon>Lactucinae</taxon>
        <taxon>Lactuca</taxon>
    </lineage>
</organism>
<dbReference type="AlphaFoldDB" id="A0A9R1WUE8"/>
<comment type="caution">
    <text evidence="1">The sequence shown here is derived from an EMBL/GenBank/DDBJ whole genome shotgun (WGS) entry which is preliminary data.</text>
</comment>
<evidence type="ECO:0000313" key="1">
    <source>
        <dbReference type="EMBL" id="KAJ0189400.1"/>
    </source>
</evidence>
<dbReference type="EMBL" id="NBSK02000008">
    <property type="protein sequence ID" value="KAJ0189400.1"/>
    <property type="molecule type" value="Genomic_DNA"/>
</dbReference>